<dbReference type="InterPro" id="IPR013549">
    <property type="entry name" value="DUF1731"/>
</dbReference>
<feature type="domain" description="NAD-dependent epimerase/dehydratase" evidence="2">
    <location>
        <begin position="3"/>
        <end position="212"/>
    </location>
</feature>
<reference evidence="4 5" key="1">
    <citation type="submission" date="2019-03" db="EMBL/GenBank/DDBJ databases">
        <title>This is whole genome sequence of Paenibacillus sp MS74 strain.</title>
        <authorList>
            <person name="Trinh H.N."/>
        </authorList>
    </citation>
    <scope>NUCLEOTIDE SEQUENCE [LARGE SCALE GENOMIC DNA]</scope>
    <source>
        <strain evidence="4 5">MS74</strain>
    </source>
</reference>
<accession>A0A4R5KX51</accession>
<evidence type="ECO:0000256" key="1">
    <source>
        <dbReference type="ARBA" id="ARBA00009353"/>
    </source>
</evidence>
<feature type="domain" description="DUF1731" evidence="3">
    <location>
        <begin position="248"/>
        <end position="294"/>
    </location>
</feature>
<dbReference type="EMBL" id="SMRT01000002">
    <property type="protein sequence ID" value="TDF99627.1"/>
    <property type="molecule type" value="Genomic_DNA"/>
</dbReference>
<dbReference type="Pfam" id="PF01370">
    <property type="entry name" value="Epimerase"/>
    <property type="match status" value="1"/>
</dbReference>
<dbReference type="Gene3D" id="3.40.50.720">
    <property type="entry name" value="NAD(P)-binding Rossmann-like Domain"/>
    <property type="match status" value="1"/>
</dbReference>
<dbReference type="RefSeq" id="WP_133226188.1">
    <property type="nucleotide sequence ID" value="NZ_SMRT01000002.1"/>
</dbReference>
<evidence type="ECO:0000259" key="2">
    <source>
        <dbReference type="Pfam" id="PF01370"/>
    </source>
</evidence>
<evidence type="ECO:0000259" key="3">
    <source>
        <dbReference type="Pfam" id="PF08338"/>
    </source>
</evidence>
<dbReference type="InterPro" id="IPR001509">
    <property type="entry name" value="Epimerase_deHydtase"/>
</dbReference>
<evidence type="ECO:0000313" key="5">
    <source>
        <dbReference type="Proteomes" id="UP000295636"/>
    </source>
</evidence>
<dbReference type="OrthoDB" id="9801773at2"/>
<dbReference type="InterPro" id="IPR010099">
    <property type="entry name" value="SDR39U1"/>
</dbReference>
<protein>
    <submittedName>
        <fullName evidence="4">TIGR01777 family protein</fullName>
    </submittedName>
</protein>
<keyword evidence="5" id="KW-1185">Reference proteome</keyword>
<dbReference type="InterPro" id="IPR036291">
    <property type="entry name" value="NAD(P)-bd_dom_sf"/>
</dbReference>
<name>A0A4R5KX51_9BACL</name>
<dbReference type="PANTHER" id="PTHR11092">
    <property type="entry name" value="SUGAR NUCLEOTIDE EPIMERASE RELATED"/>
    <property type="match status" value="1"/>
</dbReference>
<dbReference type="Pfam" id="PF08338">
    <property type="entry name" value="DUF1731"/>
    <property type="match status" value="1"/>
</dbReference>
<evidence type="ECO:0000313" key="4">
    <source>
        <dbReference type="EMBL" id="TDF99627.1"/>
    </source>
</evidence>
<dbReference type="NCBIfam" id="TIGR01777">
    <property type="entry name" value="yfcH"/>
    <property type="match status" value="1"/>
</dbReference>
<dbReference type="AlphaFoldDB" id="A0A4R5KX51"/>
<comment type="similarity">
    <text evidence="1">Belongs to the NAD(P)-dependent epimerase/dehydratase family. SDR39U1 subfamily.</text>
</comment>
<proteinExistence type="inferred from homology"/>
<dbReference type="Proteomes" id="UP000295636">
    <property type="component" value="Unassembled WGS sequence"/>
</dbReference>
<comment type="caution">
    <text evidence="4">The sequence shown here is derived from an EMBL/GenBank/DDBJ whole genome shotgun (WGS) entry which is preliminary data.</text>
</comment>
<organism evidence="4 5">
    <name type="scientific">Paenibacillus piri</name>
    <dbReference type="NCBI Taxonomy" id="2547395"/>
    <lineage>
        <taxon>Bacteria</taxon>
        <taxon>Bacillati</taxon>
        <taxon>Bacillota</taxon>
        <taxon>Bacilli</taxon>
        <taxon>Bacillales</taxon>
        <taxon>Paenibacillaceae</taxon>
        <taxon>Paenibacillus</taxon>
    </lineage>
</organism>
<sequence>MKIAITGGSGFIGKHLTQYFLARKHSLVIISRQRQASKHPLIRNITWSELKSDVKVLEGTEAIVNLAGESINQRWTKAAKERILQSRLDTVAQIADIVDRMERKPSVVVNASGISIYGTSEKASFVEHSEPKVMDFLSGIVEQWERVMDQIQHVRVVKLRLGIVLGTDGGALPKMMLPYKLGVGGRVGSGRQVLSWIHIEDLCRLIEFCIGNEDIIEQINATAPHPVTNDEFGRALAKAMRTSHWMPVPAFMMKLMFGELSTLLLEGQRALPLLAIEYEFQYKYPYIDIALEQLLNPQVKSLPGKT</sequence>
<dbReference type="SUPFAM" id="SSF51735">
    <property type="entry name" value="NAD(P)-binding Rossmann-fold domains"/>
    <property type="match status" value="1"/>
</dbReference>
<gene>
    <name evidence="4" type="ORF">E1757_07280</name>
</gene>
<dbReference type="PANTHER" id="PTHR11092:SF0">
    <property type="entry name" value="EPIMERASE FAMILY PROTEIN SDR39U1"/>
    <property type="match status" value="1"/>
</dbReference>